<evidence type="ECO:0000313" key="2">
    <source>
        <dbReference type="EMBL" id="CAB9523996.1"/>
    </source>
</evidence>
<protein>
    <recommendedName>
        <fullName evidence="4">Transmembrane protein</fullName>
    </recommendedName>
</protein>
<accession>A0A9N8ER59</accession>
<feature type="transmembrane region" description="Helical" evidence="1">
    <location>
        <begin position="226"/>
        <end position="246"/>
    </location>
</feature>
<gene>
    <name evidence="2" type="ORF">SEMRO_1482_G276310.1</name>
</gene>
<feature type="transmembrane region" description="Helical" evidence="1">
    <location>
        <begin position="6"/>
        <end position="28"/>
    </location>
</feature>
<feature type="transmembrane region" description="Helical" evidence="1">
    <location>
        <begin position="281"/>
        <end position="305"/>
    </location>
</feature>
<dbReference type="EMBL" id="CAICTM010001480">
    <property type="protein sequence ID" value="CAB9523996.1"/>
    <property type="molecule type" value="Genomic_DNA"/>
</dbReference>
<feature type="transmembrane region" description="Helical" evidence="1">
    <location>
        <begin position="99"/>
        <end position="116"/>
    </location>
</feature>
<organism evidence="2 3">
    <name type="scientific">Seminavis robusta</name>
    <dbReference type="NCBI Taxonomy" id="568900"/>
    <lineage>
        <taxon>Eukaryota</taxon>
        <taxon>Sar</taxon>
        <taxon>Stramenopiles</taxon>
        <taxon>Ochrophyta</taxon>
        <taxon>Bacillariophyta</taxon>
        <taxon>Bacillariophyceae</taxon>
        <taxon>Bacillariophycidae</taxon>
        <taxon>Naviculales</taxon>
        <taxon>Naviculaceae</taxon>
        <taxon>Seminavis</taxon>
    </lineage>
</organism>
<feature type="transmembrane region" description="Helical" evidence="1">
    <location>
        <begin position="149"/>
        <end position="174"/>
    </location>
</feature>
<evidence type="ECO:0000256" key="1">
    <source>
        <dbReference type="SAM" id="Phobius"/>
    </source>
</evidence>
<dbReference type="AlphaFoldDB" id="A0A9N8ER59"/>
<proteinExistence type="predicted"/>
<evidence type="ECO:0008006" key="4">
    <source>
        <dbReference type="Google" id="ProtNLM"/>
    </source>
</evidence>
<keyword evidence="1" id="KW-1133">Transmembrane helix</keyword>
<keyword evidence="1" id="KW-0472">Membrane</keyword>
<dbReference type="Proteomes" id="UP001153069">
    <property type="component" value="Unassembled WGS sequence"/>
</dbReference>
<name>A0A9N8ER59_9STRA</name>
<keyword evidence="1" id="KW-0812">Transmembrane</keyword>
<feature type="transmembrane region" description="Helical" evidence="1">
    <location>
        <begin position="194"/>
        <end position="214"/>
    </location>
</feature>
<sequence>MSSHTLPSFPLLLAFGVGMHTLIAYGTFSFSREKLSSYVTIESSYQFDIIINVLYMVAIDAVLSILQLDRNSIRQWHWKINTTLSVTLLIYQFGGDYKISSSVIFALLMAGIYYRFKDANQTAYLVGLVKYLKGGDDYNDITIGRNFKYFLLTVCEVIVIYNGYFFFLSPLLFVIIDAVWNRVTGVPRTKISDYYVSVFTASMDTGLWVALLGVDTMPDMHWQMALGAFVIYHIGLSVLLLVNNSVIWQSFNLINNKYRYMSMLAFFLVSANAGSHGHRVFVFLFNLLSNVLFMYLSAPIVPYFLTGTKYSDKEAGKEQLVIKFKSV</sequence>
<comment type="caution">
    <text evidence="2">The sequence shown here is derived from an EMBL/GenBank/DDBJ whole genome shotgun (WGS) entry which is preliminary data.</text>
</comment>
<feature type="transmembrane region" description="Helical" evidence="1">
    <location>
        <begin position="258"/>
        <end position="274"/>
    </location>
</feature>
<feature type="transmembrane region" description="Helical" evidence="1">
    <location>
        <begin position="49"/>
        <end position="68"/>
    </location>
</feature>
<reference evidence="2" key="1">
    <citation type="submission" date="2020-06" db="EMBL/GenBank/DDBJ databases">
        <authorList>
            <consortium name="Plant Systems Biology data submission"/>
        </authorList>
    </citation>
    <scope>NUCLEOTIDE SEQUENCE</scope>
    <source>
        <strain evidence="2">D6</strain>
    </source>
</reference>
<keyword evidence="3" id="KW-1185">Reference proteome</keyword>
<evidence type="ECO:0000313" key="3">
    <source>
        <dbReference type="Proteomes" id="UP001153069"/>
    </source>
</evidence>